<keyword evidence="1" id="KW-0934">Plastid</keyword>
<dbReference type="InterPro" id="IPR011332">
    <property type="entry name" value="Ribosomal_zn-bd"/>
</dbReference>
<reference evidence="1" key="1">
    <citation type="submission" date="2021-02" db="EMBL/GenBank/DDBJ databases">
        <title>Organelle genome of a novel green alga in the class Trebouxiophyceae.</title>
        <authorList>
            <person name="Takusagawa M."/>
            <person name="Misumi O."/>
            <person name="Inui T.I."/>
            <person name="Kato S."/>
            <person name="Matsunaga S."/>
            <person name="Kuroiwa H."/>
            <person name="Kuroiwa T."/>
        </authorList>
    </citation>
    <scope>NUCLEOTIDE SEQUENCE</scope>
    <source>
        <strain evidence="1">311 I</strain>
    </source>
</reference>
<accession>A0A8D5TEC2</accession>
<dbReference type="GO" id="GO:0006412">
    <property type="term" value="P:translation"/>
    <property type="evidence" value="ECO:0007669"/>
    <property type="project" value="InterPro"/>
</dbReference>
<evidence type="ECO:0000313" key="1">
    <source>
        <dbReference type="EMBL" id="BCT02529.1"/>
    </source>
</evidence>
<sequence length="80" mass="9212">MLETNCVSFALLRKAGQFLCIKNFNQVNLMAVPKKRLSKSKTQLRKTKWREKAIEQAKKAFARSLSEFKKRPAQDAPEGE</sequence>
<geneLocation type="chloroplast" evidence="1"/>
<dbReference type="EMBL" id="LC604816">
    <property type="protein sequence ID" value="BCT02529.1"/>
    <property type="molecule type" value="Genomic_DNA"/>
</dbReference>
<keyword evidence="1" id="KW-0687">Ribonucleoprotein</keyword>
<keyword evidence="1" id="KW-0689">Ribosomal protein</keyword>
<gene>
    <name evidence="1" type="primary">rpl32</name>
</gene>
<protein>
    <submittedName>
        <fullName evidence="1">Ribosomal protein L32</fullName>
    </submittedName>
</protein>
<keyword evidence="1" id="KW-0150">Chloroplast</keyword>
<dbReference type="GO" id="GO:0005840">
    <property type="term" value="C:ribosome"/>
    <property type="evidence" value="ECO:0007669"/>
    <property type="project" value="UniProtKB-KW"/>
</dbReference>
<organism evidence="1">
    <name type="scientific">Medakamo hakoo</name>
    <dbReference type="NCBI Taxonomy" id="3113649"/>
    <lineage>
        <taxon>Eukaryota</taxon>
        <taxon>Viridiplantae</taxon>
        <taxon>Chlorophyta</taxon>
        <taxon>core chlorophytes</taxon>
        <taxon>Trebouxiophyceae</taxon>
        <taxon>Trebouxiophyceae incertae sedis</taxon>
        <taxon>Coccomyxaceae</taxon>
        <taxon>Medakamo</taxon>
    </lineage>
</organism>
<proteinExistence type="predicted"/>
<name>A0A8D5TEC2_9CHLO</name>
<dbReference type="SUPFAM" id="SSF57829">
    <property type="entry name" value="Zn-binding ribosomal proteins"/>
    <property type="match status" value="1"/>
</dbReference>
<dbReference type="AlphaFoldDB" id="A0A8D5TEC2"/>